<dbReference type="Gene3D" id="2.30.180.10">
    <property type="entry name" value="FAS1 domain"/>
    <property type="match status" value="3"/>
</dbReference>
<feature type="domain" description="FAS1" evidence="1">
    <location>
        <begin position="159"/>
        <end position="302"/>
    </location>
</feature>
<feature type="domain" description="FAS1" evidence="1">
    <location>
        <begin position="5"/>
        <end position="155"/>
    </location>
</feature>
<gene>
    <name evidence="2" type="ORF">XYLVIOL_LOCUS4338</name>
</gene>
<name>A0ABP1NGP0_XYLVO</name>
<dbReference type="InterPro" id="IPR000782">
    <property type="entry name" value="FAS1_domain"/>
</dbReference>
<keyword evidence="3" id="KW-1185">Reference proteome</keyword>
<evidence type="ECO:0000313" key="2">
    <source>
        <dbReference type="EMBL" id="CAL7940145.1"/>
    </source>
</evidence>
<accession>A0ABP1NGP0</accession>
<dbReference type="Pfam" id="PF02469">
    <property type="entry name" value="Fasciclin"/>
    <property type="match status" value="3"/>
</dbReference>
<dbReference type="SMART" id="SM00554">
    <property type="entry name" value="FAS1"/>
    <property type="match status" value="3"/>
</dbReference>
<evidence type="ECO:0000313" key="3">
    <source>
        <dbReference type="Proteomes" id="UP001642520"/>
    </source>
</evidence>
<dbReference type="PROSITE" id="PS50213">
    <property type="entry name" value="FAS1"/>
    <property type="match status" value="3"/>
</dbReference>
<feature type="domain" description="FAS1" evidence="1">
    <location>
        <begin position="306"/>
        <end position="468"/>
    </location>
</feature>
<sequence>MPIYNPNAFEFLNQSEHLDLGIHRVRIFRQRILQEKKQEVFKADGRYTFLIPVEEGFQPSPRPEKVDRVVIDGHVIPNHILFTTPTPDNVPYETLAFSDNVKVTISFVKTNDKVYVQSNTLVGDSSHPTGVVLTEIIKANIPVRNGVVHLIQRPLMVVDTTVKDFLEEKKDGPVYKFYETIRDYGDEIMNTINRLRDVTLFAPSNAAFEEPGVQKILQNKERVKEILNLHYVKELLPLDKIKNKSVNMVPTAADRKKLYFNVVQDPSGNKVVTVEGGGVNATVITADIAATNGLIHIIDRVLGVPYTTVLDKLRTDPLLNSTYVLGQRHRFNDQLNDTTKRFTYFAPQNAAWNMAMIRLPSASKKIFMPEYSYHTKQILERHLVIADEAYTMAKLKEMKRNDTIILPAARDSLKLRFREQGENDKYDENAIRPETFDYQIEWEGNWIRVFRPDVECTNGIIHVMDAVFMKDSDVTVTGGAASLTSLAPHLIMILVAKWLL</sequence>
<proteinExistence type="predicted"/>
<dbReference type="EMBL" id="CAXAJV020001290">
    <property type="protein sequence ID" value="CAL7940145.1"/>
    <property type="molecule type" value="Genomic_DNA"/>
</dbReference>
<dbReference type="InterPro" id="IPR050904">
    <property type="entry name" value="Adhesion/Biosynth-related"/>
</dbReference>
<organism evidence="2 3">
    <name type="scientific">Xylocopa violacea</name>
    <name type="common">Violet carpenter bee</name>
    <name type="synonym">Apis violacea</name>
    <dbReference type="NCBI Taxonomy" id="135666"/>
    <lineage>
        <taxon>Eukaryota</taxon>
        <taxon>Metazoa</taxon>
        <taxon>Ecdysozoa</taxon>
        <taxon>Arthropoda</taxon>
        <taxon>Hexapoda</taxon>
        <taxon>Insecta</taxon>
        <taxon>Pterygota</taxon>
        <taxon>Neoptera</taxon>
        <taxon>Endopterygota</taxon>
        <taxon>Hymenoptera</taxon>
        <taxon>Apocrita</taxon>
        <taxon>Aculeata</taxon>
        <taxon>Apoidea</taxon>
        <taxon>Anthophila</taxon>
        <taxon>Apidae</taxon>
        <taxon>Xylocopa</taxon>
        <taxon>Xylocopa</taxon>
    </lineage>
</organism>
<dbReference type="PANTHER" id="PTHR10900:SF77">
    <property type="entry name" value="FI19380P1"/>
    <property type="match status" value="1"/>
</dbReference>
<dbReference type="InterPro" id="IPR036378">
    <property type="entry name" value="FAS1_dom_sf"/>
</dbReference>
<protein>
    <recommendedName>
        <fullName evidence="1">FAS1 domain-containing protein</fullName>
    </recommendedName>
</protein>
<dbReference type="Proteomes" id="UP001642520">
    <property type="component" value="Unassembled WGS sequence"/>
</dbReference>
<comment type="caution">
    <text evidence="2">The sequence shown here is derived from an EMBL/GenBank/DDBJ whole genome shotgun (WGS) entry which is preliminary data.</text>
</comment>
<reference evidence="2 3" key="1">
    <citation type="submission" date="2024-08" db="EMBL/GenBank/DDBJ databases">
        <authorList>
            <person name="Will J Nash"/>
            <person name="Angela Man"/>
            <person name="Seanna McTaggart"/>
            <person name="Kendall Baker"/>
            <person name="Tom Barker"/>
            <person name="Leah Catchpole"/>
            <person name="Alex Durrant"/>
            <person name="Karim Gharbi"/>
            <person name="Naomi Irish"/>
            <person name="Gemy Kaithakottil"/>
            <person name="Debby Ku"/>
            <person name="Aaliyah Providence"/>
            <person name="Felix Shaw"/>
            <person name="David Swarbreck"/>
            <person name="Chris Watkins"/>
            <person name="Ann M. McCartney"/>
            <person name="Giulio Formenti"/>
            <person name="Alice Mouton"/>
            <person name="Noel Vella"/>
            <person name="Bjorn M von Reumont"/>
            <person name="Adriana Vella"/>
            <person name="Wilfried Haerty"/>
        </authorList>
    </citation>
    <scope>NUCLEOTIDE SEQUENCE [LARGE SCALE GENOMIC DNA]</scope>
</reference>
<dbReference type="SUPFAM" id="SSF82153">
    <property type="entry name" value="FAS1 domain"/>
    <property type="match status" value="3"/>
</dbReference>
<evidence type="ECO:0000259" key="1">
    <source>
        <dbReference type="PROSITE" id="PS50213"/>
    </source>
</evidence>
<dbReference type="PANTHER" id="PTHR10900">
    <property type="entry name" value="PERIOSTIN-RELATED"/>
    <property type="match status" value="1"/>
</dbReference>